<gene>
    <name evidence="3" type="ORF">BaRGS_00005449</name>
</gene>
<dbReference type="SUPFAM" id="SSF56801">
    <property type="entry name" value="Acetyl-CoA synthetase-like"/>
    <property type="match status" value="1"/>
</dbReference>
<dbReference type="Gene3D" id="3.30.300.30">
    <property type="match status" value="1"/>
</dbReference>
<name>A0ABD0LVW8_9CAEN</name>
<reference evidence="3 4" key="1">
    <citation type="journal article" date="2023" name="Sci. Data">
        <title>Genome assembly of the Korean intertidal mud-creeper Batillaria attramentaria.</title>
        <authorList>
            <person name="Patra A.K."/>
            <person name="Ho P.T."/>
            <person name="Jun S."/>
            <person name="Lee S.J."/>
            <person name="Kim Y."/>
            <person name="Won Y.J."/>
        </authorList>
    </citation>
    <scope>NUCLEOTIDE SEQUENCE [LARGE SCALE GENOMIC DNA]</scope>
    <source>
        <strain evidence="3">Wonlab-2016</strain>
    </source>
</reference>
<feature type="domain" description="AMP-dependent synthetase/ligase" evidence="1">
    <location>
        <begin position="4"/>
        <end position="89"/>
    </location>
</feature>
<organism evidence="3 4">
    <name type="scientific">Batillaria attramentaria</name>
    <dbReference type="NCBI Taxonomy" id="370345"/>
    <lineage>
        <taxon>Eukaryota</taxon>
        <taxon>Metazoa</taxon>
        <taxon>Spiralia</taxon>
        <taxon>Lophotrochozoa</taxon>
        <taxon>Mollusca</taxon>
        <taxon>Gastropoda</taxon>
        <taxon>Caenogastropoda</taxon>
        <taxon>Sorbeoconcha</taxon>
        <taxon>Cerithioidea</taxon>
        <taxon>Batillariidae</taxon>
        <taxon>Batillaria</taxon>
    </lineage>
</organism>
<dbReference type="Pfam" id="PF13193">
    <property type="entry name" value="AMP-binding_C"/>
    <property type="match status" value="1"/>
</dbReference>
<comment type="caution">
    <text evidence="3">The sequence shown here is derived from an EMBL/GenBank/DDBJ whole genome shotgun (WGS) entry which is preliminary data.</text>
</comment>
<dbReference type="PANTHER" id="PTHR42814:SF3">
    <property type="entry name" value="BETA-N-ACETYLHEXOSAMINIDASE"/>
    <property type="match status" value="1"/>
</dbReference>
<dbReference type="InterPro" id="IPR045851">
    <property type="entry name" value="AMP-bd_C_sf"/>
</dbReference>
<dbReference type="InterPro" id="IPR042099">
    <property type="entry name" value="ANL_N_sf"/>
</dbReference>
<proteinExistence type="predicted"/>
<accession>A0ABD0LVW8</accession>
<dbReference type="Pfam" id="PF00501">
    <property type="entry name" value="AMP-binding"/>
    <property type="match status" value="1"/>
</dbReference>
<feature type="non-terminal residue" evidence="3">
    <location>
        <position position="1"/>
    </location>
</feature>
<dbReference type="CDD" id="cd04433">
    <property type="entry name" value="AFD_class_I"/>
    <property type="match status" value="1"/>
</dbReference>
<feature type="domain" description="AMP-binding enzyme C-terminal" evidence="2">
    <location>
        <begin position="142"/>
        <end position="221"/>
    </location>
</feature>
<evidence type="ECO:0000259" key="2">
    <source>
        <dbReference type="Pfam" id="PF13193"/>
    </source>
</evidence>
<dbReference type="Proteomes" id="UP001519460">
    <property type="component" value="Unassembled WGS sequence"/>
</dbReference>
<dbReference type="InterPro" id="IPR025110">
    <property type="entry name" value="AMP-bd_C"/>
</dbReference>
<sequence>GQPVRKTLTDLVGKATDNLVIFYGSTECGFVTMNSANVDNKADFEDGNNGLPVPGVEIKLVDENQHEVVESGQSGEVLCRGPNVFSGYLGVDQVAHGKVFTDDGWFRTTDVGFRTDKGELHVICRKSDGIIHGDYVLYPGWLESRLARCPGVQSVLIVPVPDPIKYQELCACVVPQPGISVTEDEIREFCKTLYLDPEALETVVPRYYLFFDSFPTTVTGKTDRKAVLTSALRTLGITHTPSPLSSPATPSRH</sequence>
<evidence type="ECO:0000313" key="4">
    <source>
        <dbReference type="Proteomes" id="UP001519460"/>
    </source>
</evidence>
<evidence type="ECO:0000313" key="3">
    <source>
        <dbReference type="EMBL" id="KAK7503184.1"/>
    </source>
</evidence>
<protein>
    <submittedName>
        <fullName evidence="3">Uncharacterized protein</fullName>
    </submittedName>
</protein>
<dbReference type="InterPro" id="IPR000873">
    <property type="entry name" value="AMP-dep_synth/lig_dom"/>
</dbReference>
<evidence type="ECO:0000259" key="1">
    <source>
        <dbReference type="Pfam" id="PF00501"/>
    </source>
</evidence>
<dbReference type="Gene3D" id="3.40.50.12780">
    <property type="entry name" value="N-terminal domain of ligase-like"/>
    <property type="match status" value="1"/>
</dbReference>
<keyword evidence="4" id="KW-1185">Reference proteome</keyword>
<dbReference type="PANTHER" id="PTHR42814">
    <property type="entry name" value="AMP-BINDING DOMAIN-CONTAINING PROTEIN"/>
    <property type="match status" value="1"/>
</dbReference>
<dbReference type="AlphaFoldDB" id="A0ABD0LVW8"/>
<dbReference type="EMBL" id="JACVVK020000021">
    <property type="protein sequence ID" value="KAK7503184.1"/>
    <property type="molecule type" value="Genomic_DNA"/>
</dbReference>